<keyword evidence="1" id="KW-1133">Transmembrane helix</keyword>
<protein>
    <submittedName>
        <fullName evidence="2">Uncharacterized protein</fullName>
    </submittedName>
</protein>
<name>A0A0H3C1L4_STRPZ</name>
<accession>A0A0H3C1L4</accession>
<proteinExistence type="predicted"/>
<feature type="transmembrane region" description="Helical" evidence="1">
    <location>
        <begin position="7"/>
        <end position="32"/>
    </location>
</feature>
<dbReference type="AlphaFoldDB" id="A0A0H3C1L4"/>
<evidence type="ECO:0000313" key="2">
    <source>
        <dbReference type="EMBL" id="ACI61863.1"/>
    </source>
</evidence>
<reference evidence="2 3" key="1">
    <citation type="journal article" date="2008" name="J. Bacteriol.">
        <title>Genome sequence of a nephritogenic and highly transformable M49 strain of Streptococcus pyogenes.</title>
        <authorList>
            <person name="McShan W.M."/>
            <person name="Ferretti J.J."/>
            <person name="Karasawa T."/>
            <person name="Suvorov A.N."/>
            <person name="Lin S."/>
            <person name="Qin B."/>
            <person name="Jia H."/>
            <person name="Kenton S."/>
            <person name="Najar F."/>
            <person name="Wu H."/>
            <person name="Scott J."/>
            <person name="Roe B.A."/>
            <person name="Savic D.J."/>
        </authorList>
    </citation>
    <scope>NUCLEOTIDE SEQUENCE [LARGE SCALE GENOMIC DNA]</scope>
    <source>
        <strain evidence="2 3">NZ131</strain>
    </source>
</reference>
<feature type="transmembrane region" description="Helical" evidence="1">
    <location>
        <begin position="38"/>
        <end position="59"/>
    </location>
</feature>
<dbReference type="Proteomes" id="UP000001039">
    <property type="component" value="Chromosome"/>
</dbReference>
<keyword evidence="1" id="KW-0812">Transmembrane</keyword>
<evidence type="ECO:0000256" key="1">
    <source>
        <dbReference type="SAM" id="Phobius"/>
    </source>
</evidence>
<dbReference type="HOGENOM" id="CLU_2652990_0_0_9"/>
<evidence type="ECO:0000313" key="3">
    <source>
        <dbReference type="Proteomes" id="UP000001039"/>
    </source>
</evidence>
<gene>
    <name evidence="2" type="ordered locus">Spy49_1605c</name>
</gene>
<keyword evidence="1" id="KW-0472">Membrane</keyword>
<dbReference type="KEGG" id="soz:Spy49_1605c"/>
<dbReference type="EMBL" id="CP000829">
    <property type="protein sequence ID" value="ACI61863.1"/>
    <property type="molecule type" value="Genomic_DNA"/>
</dbReference>
<organism evidence="2 3">
    <name type="scientific">Streptococcus pyogenes serotype M49 (strain NZ131)</name>
    <dbReference type="NCBI Taxonomy" id="471876"/>
    <lineage>
        <taxon>Bacteria</taxon>
        <taxon>Bacillati</taxon>
        <taxon>Bacillota</taxon>
        <taxon>Bacilli</taxon>
        <taxon>Lactobacillales</taxon>
        <taxon>Streptococcaceae</taxon>
        <taxon>Streptococcus</taxon>
    </lineage>
</organism>
<sequence>MNKIRVGLYVIMSLSILVSSITLVASLIFLLRQDMVKAIIYFILTLFWLIGLVINIKLLKRWNSISEKDLGYQDDN</sequence>